<evidence type="ECO:0000313" key="11">
    <source>
        <dbReference type="Proteomes" id="UP001060261"/>
    </source>
</evidence>
<comment type="subunit">
    <text evidence="9">Forms a complex with TatC.</text>
</comment>
<evidence type="ECO:0000313" key="10">
    <source>
        <dbReference type="EMBL" id="UWX65674.1"/>
    </source>
</evidence>
<keyword evidence="3 9" id="KW-1003">Cell membrane</keyword>
<keyword evidence="2 9" id="KW-0813">Transport</keyword>
<dbReference type="Gene3D" id="1.20.5.3310">
    <property type="match status" value="1"/>
</dbReference>
<evidence type="ECO:0000256" key="1">
    <source>
        <dbReference type="ARBA" id="ARBA00004162"/>
    </source>
</evidence>
<evidence type="ECO:0000256" key="4">
    <source>
        <dbReference type="ARBA" id="ARBA00022692"/>
    </source>
</evidence>
<proteinExistence type="inferred from homology"/>
<comment type="subcellular location">
    <subcellularLocation>
        <location evidence="1 9">Cell membrane</location>
        <topology evidence="1 9">Single-pass membrane protein</topology>
    </subcellularLocation>
</comment>
<evidence type="ECO:0000256" key="8">
    <source>
        <dbReference type="ARBA" id="ARBA00023136"/>
    </source>
</evidence>
<sequence length="98" mass="10264">MGILEPGHLLLILLAALLIFGPRKLPELGKTLGQTLREFRQHTSGLSAELSGSLDTPQIGAQSLPAAATVPVERVAAETVQLVATTPVPVAEHAPIKE</sequence>
<reference evidence="10" key="1">
    <citation type="submission" date="2022-09" db="EMBL/GenBank/DDBJ databases">
        <title>genome sequence of Deinococcus rubellus.</title>
        <authorList>
            <person name="Srinivasan S."/>
        </authorList>
    </citation>
    <scope>NUCLEOTIDE SEQUENCE</scope>
    <source>
        <strain evidence="10">Ant6</strain>
    </source>
</reference>
<dbReference type="Pfam" id="PF02416">
    <property type="entry name" value="TatA_B_E"/>
    <property type="match status" value="1"/>
</dbReference>
<comment type="similarity">
    <text evidence="9">Belongs to the TatA/E family.</text>
</comment>
<keyword evidence="7 9" id="KW-0811">Translocation</keyword>
<keyword evidence="11" id="KW-1185">Reference proteome</keyword>
<evidence type="ECO:0000256" key="6">
    <source>
        <dbReference type="ARBA" id="ARBA00022989"/>
    </source>
</evidence>
<evidence type="ECO:0000256" key="9">
    <source>
        <dbReference type="HAMAP-Rule" id="MF_00236"/>
    </source>
</evidence>
<dbReference type="InterPro" id="IPR003369">
    <property type="entry name" value="TatA/B/E"/>
</dbReference>
<evidence type="ECO:0000256" key="2">
    <source>
        <dbReference type="ARBA" id="ARBA00022448"/>
    </source>
</evidence>
<dbReference type="PANTHER" id="PTHR42982">
    <property type="entry name" value="SEC-INDEPENDENT PROTEIN TRANSLOCASE PROTEIN TATA"/>
    <property type="match status" value="1"/>
</dbReference>
<protein>
    <recommendedName>
        <fullName evidence="9">Sec-independent protein translocase protein TatA</fullName>
    </recommendedName>
</protein>
<gene>
    <name evidence="9" type="primary">tatA</name>
    <name evidence="10" type="ORF">N0D28_14835</name>
</gene>
<keyword evidence="5 9" id="KW-0653">Protein transport</keyword>
<keyword evidence="4 9" id="KW-0812">Transmembrane</keyword>
<dbReference type="NCBIfam" id="NF011430">
    <property type="entry name" value="PRK14861.1"/>
    <property type="match status" value="1"/>
</dbReference>
<keyword evidence="6 9" id="KW-1133">Transmembrane helix</keyword>
<name>A0ABY5YKR9_9DEIO</name>
<accession>A0ABY5YKR9</accession>
<dbReference type="Proteomes" id="UP001060261">
    <property type="component" value="Chromosome"/>
</dbReference>
<organism evidence="10 11">
    <name type="scientific">Deinococcus rubellus</name>
    <dbReference type="NCBI Taxonomy" id="1889240"/>
    <lineage>
        <taxon>Bacteria</taxon>
        <taxon>Thermotogati</taxon>
        <taxon>Deinococcota</taxon>
        <taxon>Deinococci</taxon>
        <taxon>Deinococcales</taxon>
        <taxon>Deinococcaceae</taxon>
        <taxon>Deinococcus</taxon>
    </lineage>
</organism>
<evidence type="ECO:0000256" key="3">
    <source>
        <dbReference type="ARBA" id="ARBA00022475"/>
    </source>
</evidence>
<evidence type="ECO:0000256" key="7">
    <source>
        <dbReference type="ARBA" id="ARBA00023010"/>
    </source>
</evidence>
<dbReference type="HAMAP" id="MF_00236">
    <property type="entry name" value="TatA_E"/>
    <property type="match status" value="1"/>
</dbReference>
<dbReference type="InterPro" id="IPR006312">
    <property type="entry name" value="TatA/E"/>
</dbReference>
<dbReference type="PANTHER" id="PTHR42982:SF1">
    <property type="entry name" value="SEC-INDEPENDENT PROTEIN TRANSLOCASE PROTEIN TATA"/>
    <property type="match status" value="1"/>
</dbReference>
<dbReference type="EMBL" id="CP104213">
    <property type="protein sequence ID" value="UWX65674.1"/>
    <property type="molecule type" value="Genomic_DNA"/>
</dbReference>
<comment type="function">
    <text evidence="9">Part of the twin-arginine translocation (Tat) system that transports large folded proteins containing a characteristic twin-arginine motif in their signal peptide across membranes. TatA could form the protein-conducting channel of the Tat system.</text>
</comment>
<keyword evidence="8 9" id="KW-0472">Membrane</keyword>
<evidence type="ECO:0000256" key="5">
    <source>
        <dbReference type="ARBA" id="ARBA00022927"/>
    </source>
</evidence>